<evidence type="ECO:0000313" key="2">
    <source>
        <dbReference type="Proteomes" id="UP000095085"/>
    </source>
</evidence>
<dbReference type="AlphaFoldDB" id="A0A1E4REN4"/>
<gene>
    <name evidence="1" type="ORF">HYPBUDRAFT_99327</name>
</gene>
<dbReference type="Proteomes" id="UP000095085">
    <property type="component" value="Unassembled WGS sequence"/>
</dbReference>
<keyword evidence="2" id="KW-1185">Reference proteome</keyword>
<feature type="non-terminal residue" evidence="1">
    <location>
        <position position="104"/>
    </location>
</feature>
<organism evidence="1 2">
    <name type="scientific">Hyphopichia burtonii NRRL Y-1933</name>
    <dbReference type="NCBI Taxonomy" id="984485"/>
    <lineage>
        <taxon>Eukaryota</taxon>
        <taxon>Fungi</taxon>
        <taxon>Dikarya</taxon>
        <taxon>Ascomycota</taxon>
        <taxon>Saccharomycotina</taxon>
        <taxon>Pichiomycetes</taxon>
        <taxon>Debaryomycetaceae</taxon>
        <taxon>Hyphopichia</taxon>
    </lineage>
</organism>
<evidence type="ECO:0000313" key="1">
    <source>
        <dbReference type="EMBL" id="ODV65676.1"/>
    </source>
</evidence>
<sequence>QLTVESDNLLFKGLNVTSLHQEAGVDYLYLDSTTGVEFSYDSREKFLYLSNANSYRFSIDGNNLAKMGVKGADRTDIEVGYFFYDGFIEGFYACNNIKTSYQYN</sequence>
<dbReference type="GeneID" id="30998579"/>
<reference evidence="2" key="1">
    <citation type="submission" date="2016-05" db="EMBL/GenBank/DDBJ databases">
        <title>Comparative genomics of biotechnologically important yeasts.</title>
        <authorList>
            <consortium name="DOE Joint Genome Institute"/>
            <person name="Riley R."/>
            <person name="Haridas S."/>
            <person name="Wolfe K.H."/>
            <person name="Lopes M.R."/>
            <person name="Hittinger C.T."/>
            <person name="Goker M."/>
            <person name="Salamov A."/>
            <person name="Wisecaver J."/>
            <person name="Long T.M."/>
            <person name="Aerts A.L."/>
            <person name="Barry K."/>
            <person name="Choi C."/>
            <person name="Clum A."/>
            <person name="Coughlan A.Y."/>
            <person name="Deshpande S."/>
            <person name="Douglass A.P."/>
            <person name="Hanson S.J."/>
            <person name="Klenk H.-P."/>
            <person name="Labutti K."/>
            <person name="Lapidus A."/>
            <person name="Lindquist E."/>
            <person name="Lipzen A."/>
            <person name="Meier-Kolthoff J.P."/>
            <person name="Ohm R.A."/>
            <person name="Otillar R.P."/>
            <person name="Pangilinan J."/>
            <person name="Peng Y."/>
            <person name="Rokas A."/>
            <person name="Rosa C.A."/>
            <person name="Scheuner C."/>
            <person name="Sibirny A.A."/>
            <person name="Slot J.C."/>
            <person name="Stielow J.B."/>
            <person name="Sun H."/>
            <person name="Kurtzman C.P."/>
            <person name="Blackwell M."/>
            <person name="Grigoriev I.V."/>
            <person name="Jeffries T.W."/>
        </authorList>
    </citation>
    <scope>NUCLEOTIDE SEQUENCE [LARGE SCALE GENOMIC DNA]</scope>
    <source>
        <strain evidence="2">NRRL Y-1933</strain>
    </source>
</reference>
<dbReference type="RefSeq" id="XP_020074743.1">
    <property type="nucleotide sequence ID" value="XM_020224030.1"/>
</dbReference>
<dbReference type="OrthoDB" id="4018368at2759"/>
<name>A0A1E4REN4_9ASCO</name>
<protein>
    <submittedName>
        <fullName evidence="1">Uncharacterized protein</fullName>
    </submittedName>
</protein>
<dbReference type="EMBL" id="KV454544">
    <property type="protein sequence ID" value="ODV65676.1"/>
    <property type="molecule type" value="Genomic_DNA"/>
</dbReference>
<feature type="non-terminal residue" evidence="1">
    <location>
        <position position="1"/>
    </location>
</feature>
<accession>A0A1E4REN4</accession>
<proteinExistence type="predicted"/>